<evidence type="ECO:0000313" key="5">
    <source>
        <dbReference type="EMBL" id="SIT80633.1"/>
    </source>
</evidence>
<name>A0A1R3WRQ5_9RHOB</name>
<dbReference type="InterPro" id="IPR043128">
    <property type="entry name" value="Rev_trsase/Diguanyl_cyclase"/>
</dbReference>
<dbReference type="PANTHER" id="PTHR45138">
    <property type="entry name" value="REGULATORY COMPONENTS OF SENSORY TRANSDUCTION SYSTEM"/>
    <property type="match status" value="1"/>
</dbReference>
<feature type="transmembrane region" description="Helical" evidence="3">
    <location>
        <begin position="41"/>
        <end position="59"/>
    </location>
</feature>
<dbReference type="STRING" id="287098.SAMN05421665_1137"/>
<dbReference type="GO" id="GO:0005886">
    <property type="term" value="C:plasma membrane"/>
    <property type="evidence" value="ECO:0007669"/>
    <property type="project" value="TreeGrafter"/>
</dbReference>
<keyword evidence="3" id="KW-1133">Transmembrane helix</keyword>
<comment type="catalytic activity">
    <reaction evidence="2">
        <text>2 GTP = 3',3'-c-di-GMP + 2 diphosphate</text>
        <dbReference type="Rhea" id="RHEA:24898"/>
        <dbReference type="ChEBI" id="CHEBI:33019"/>
        <dbReference type="ChEBI" id="CHEBI:37565"/>
        <dbReference type="ChEBI" id="CHEBI:58805"/>
        <dbReference type="EC" id="2.7.7.65"/>
    </reaction>
</comment>
<dbReference type="GO" id="GO:1902201">
    <property type="term" value="P:negative regulation of bacterial-type flagellum-dependent cell motility"/>
    <property type="evidence" value="ECO:0007669"/>
    <property type="project" value="TreeGrafter"/>
</dbReference>
<evidence type="ECO:0000313" key="6">
    <source>
        <dbReference type="Proteomes" id="UP000186997"/>
    </source>
</evidence>
<sequence length="275" mass="31088">MYQLLTFQPYVRTMRAGSNLMSYLVEVTTIRSRLQIVYKPLIFLIFLMALVFCIENTLIPQPDRKTLLELFPIILPGWFLLSLLFFPTIAYLHNLKEEMSKLALTDDLTQLPSRRAFFNRAMEATLSGKGGYLLIIDVDFFKRVNDTYGHAVGDICLKAVADRLRTCTTDTDFCGRLGGEEFGFFLGQNSRDCLHMVADQLLEPIAVDLHAFGHDKRLALTLSIGSVDVAQSQPLERLFHRADLALYKAKESGRNQMVAWAHDLELTTTKGLCAG</sequence>
<dbReference type="Pfam" id="PF00990">
    <property type="entry name" value="GGDEF"/>
    <property type="match status" value="1"/>
</dbReference>
<evidence type="ECO:0000259" key="4">
    <source>
        <dbReference type="PROSITE" id="PS50887"/>
    </source>
</evidence>
<dbReference type="Proteomes" id="UP000186997">
    <property type="component" value="Unassembled WGS sequence"/>
</dbReference>
<dbReference type="AlphaFoldDB" id="A0A1R3WRQ5"/>
<dbReference type="GO" id="GO:0052621">
    <property type="term" value="F:diguanylate cyclase activity"/>
    <property type="evidence" value="ECO:0007669"/>
    <property type="project" value="UniProtKB-EC"/>
</dbReference>
<keyword evidence="3" id="KW-0472">Membrane</keyword>
<dbReference type="EMBL" id="FTPR01000001">
    <property type="protein sequence ID" value="SIT80633.1"/>
    <property type="molecule type" value="Genomic_DNA"/>
</dbReference>
<dbReference type="InterPro" id="IPR029787">
    <property type="entry name" value="Nucleotide_cyclase"/>
</dbReference>
<dbReference type="Gene3D" id="3.30.70.270">
    <property type="match status" value="1"/>
</dbReference>
<gene>
    <name evidence="5" type="ORF">SAMN05421665_1137</name>
</gene>
<evidence type="ECO:0000256" key="3">
    <source>
        <dbReference type="SAM" id="Phobius"/>
    </source>
</evidence>
<dbReference type="SMART" id="SM00267">
    <property type="entry name" value="GGDEF"/>
    <property type="match status" value="1"/>
</dbReference>
<dbReference type="SUPFAM" id="SSF55073">
    <property type="entry name" value="Nucleotide cyclase"/>
    <property type="match status" value="1"/>
</dbReference>
<feature type="transmembrane region" description="Helical" evidence="3">
    <location>
        <begin position="71"/>
        <end position="92"/>
    </location>
</feature>
<keyword evidence="3" id="KW-0812">Transmembrane</keyword>
<dbReference type="CDD" id="cd01949">
    <property type="entry name" value="GGDEF"/>
    <property type="match status" value="1"/>
</dbReference>
<dbReference type="GO" id="GO:0043709">
    <property type="term" value="P:cell adhesion involved in single-species biofilm formation"/>
    <property type="evidence" value="ECO:0007669"/>
    <property type="project" value="TreeGrafter"/>
</dbReference>
<dbReference type="NCBIfam" id="TIGR00254">
    <property type="entry name" value="GGDEF"/>
    <property type="match status" value="1"/>
</dbReference>
<proteinExistence type="predicted"/>
<keyword evidence="6" id="KW-1185">Reference proteome</keyword>
<dbReference type="EC" id="2.7.7.65" evidence="1"/>
<evidence type="ECO:0000256" key="2">
    <source>
        <dbReference type="ARBA" id="ARBA00034247"/>
    </source>
</evidence>
<organism evidence="5 6">
    <name type="scientific">Yoonia rosea</name>
    <dbReference type="NCBI Taxonomy" id="287098"/>
    <lineage>
        <taxon>Bacteria</taxon>
        <taxon>Pseudomonadati</taxon>
        <taxon>Pseudomonadota</taxon>
        <taxon>Alphaproteobacteria</taxon>
        <taxon>Rhodobacterales</taxon>
        <taxon>Paracoccaceae</taxon>
        <taxon>Yoonia</taxon>
    </lineage>
</organism>
<reference evidence="6" key="1">
    <citation type="submission" date="2017-01" db="EMBL/GenBank/DDBJ databases">
        <authorList>
            <person name="Varghese N."/>
            <person name="Submissions S."/>
        </authorList>
    </citation>
    <scope>NUCLEOTIDE SEQUENCE [LARGE SCALE GENOMIC DNA]</scope>
    <source>
        <strain evidence="6">DSM 29591</strain>
    </source>
</reference>
<protein>
    <recommendedName>
        <fullName evidence="1">diguanylate cyclase</fullName>
        <ecNumber evidence="1">2.7.7.65</ecNumber>
    </recommendedName>
</protein>
<evidence type="ECO:0000256" key="1">
    <source>
        <dbReference type="ARBA" id="ARBA00012528"/>
    </source>
</evidence>
<dbReference type="InterPro" id="IPR000160">
    <property type="entry name" value="GGDEF_dom"/>
</dbReference>
<accession>A0A1R3WRQ5</accession>
<dbReference type="PROSITE" id="PS50887">
    <property type="entry name" value="GGDEF"/>
    <property type="match status" value="1"/>
</dbReference>
<feature type="domain" description="GGDEF" evidence="4">
    <location>
        <begin position="129"/>
        <end position="262"/>
    </location>
</feature>
<dbReference type="InterPro" id="IPR050469">
    <property type="entry name" value="Diguanylate_Cyclase"/>
</dbReference>
<dbReference type="PANTHER" id="PTHR45138:SF9">
    <property type="entry name" value="DIGUANYLATE CYCLASE DGCM-RELATED"/>
    <property type="match status" value="1"/>
</dbReference>